<dbReference type="EMBL" id="CP019718">
    <property type="protein sequence ID" value="QHZ54028.1"/>
    <property type="molecule type" value="Genomic_DNA"/>
</dbReference>
<proteinExistence type="predicted"/>
<feature type="transmembrane region" description="Helical" evidence="1">
    <location>
        <begin position="23"/>
        <end position="45"/>
    </location>
</feature>
<accession>A0A6C0R0Q1</accession>
<keyword evidence="1" id="KW-0472">Membrane</keyword>
<evidence type="ECO:0000313" key="2">
    <source>
        <dbReference type="EMBL" id="QHZ54028.1"/>
    </source>
</evidence>
<keyword evidence="1" id="KW-1133">Transmembrane helix</keyword>
<sequence length="65" mass="7654">MDRVHKIHYYIVQNLSFVHMYKLIYTLSLLGFPYLGTVNLLFMVYTKGATTRYSGYPKDKLGIFI</sequence>
<organism evidence="2 3">
    <name type="scientific">Paenibacillus larvae subsp. larvae</name>
    <dbReference type="NCBI Taxonomy" id="147375"/>
    <lineage>
        <taxon>Bacteria</taxon>
        <taxon>Bacillati</taxon>
        <taxon>Bacillota</taxon>
        <taxon>Bacilli</taxon>
        <taxon>Bacillales</taxon>
        <taxon>Paenibacillaceae</taxon>
        <taxon>Paenibacillus</taxon>
    </lineage>
</organism>
<gene>
    <name evidence="2" type="ORF">ERICV_05044</name>
</gene>
<evidence type="ECO:0000256" key="1">
    <source>
        <dbReference type="SAM" id="Phobius"/>
    </source>
</evidence>
<dbReference type="Proteomes" id="UP000464330">
    <property type="component" value="Plasmid unnamed1"/>
</dbReference>
<name>A0A6C0R0Q1_9BACL</name>
<dbReference type="AlphaFoldDB" id="A0A6C0R0Q1"/>
<keyword evidence="2" id="KW-0614">Plasmid</keyword>
<keyword evidence="1" id="KW-0812">Transmembrane</keyword>
<evidence type="ECO:0000313" key="3">
    <source>
        <dbReference type="Proteomes" id="UP000464330"/>
    </source>
</evidence>
<geneLocation type="plasmid" evidence="2 3">
    <name>unnamed1</name>
</geneLocation>
<reference evidence="2 3" key="1">
    <citation type="journal article" date="2020" name="Int. J. Med. Microbiol.">
        <title>Discovery of Paenibacillus larvae ERIC V: Phenotypic and genomic comparison to genotypes ERIC I-IV reveal different inventories of virulence factors which correlate with epidemiological prevalences of American Foulbrood.</title>
        <authorList>
            <person name="Beims H."/>
            <person name="Bunk B."/>
            <person name="Erler S."/>
            <person name="Mohr K.I."/>
            <person name="Sproer C."/>
            <person name="Pradella S."/>
            <person name="Gunther G."/>
            <person name="Rohde M."/>
            <person name="von der Ohe W."/>
            <person name="Steinert M."/>
        </authorList>
    </citation>
    <scope>NUCLEOTIDE SEQUENCE [LARGE SCALE GENOMIC DNA]</scope>
    <source>
        <strain evidence="2">Eric_V</strain>
        <plasmid evidence="2">unnamed1</plasmid>
    </source>
</reference>
<protein>
    <submittedName>
        <fullName evidence="2">Uncharacterized protein</fullName>
    </submittedName>
</protein>